<name>A0A9D4GG19_DREPO</name>
<organism evidence="1 2">
    <name type="scientific">Dreissena polymorpha</name>
    <name type="common">Zebra mussel</name>
    <name type="synonym">Mytilus polymorpha</name>
    <dbReference type="NCBI Taxonomy" id="45954"/>
    <lineage>
        <taxon>Eukaryota</taxon>
        <taxon>Metazoa</taxon>
        <taxon>Spiralia</taxon>
        <taxon>Lophotrochozoa</taxon>
        <taxon>Mollusca</taxon>
        <taxon>Bivalvia</taxon>
        <taxon>Autobranchia</taxon>
        <taxon>Heteroconchia</taxon>
        <taxon>Euheterodonta</taxon>
        <taxon>Imparidentia</taxon>
        <taxon>Neoheterodontei</taxon>
        <taxon>Myida</taxon>
        <taxon>Dreissenoidea</taxon>
        <taxon>Dreissenidae</taxon>
        <taxon>Dreissena</taxon>
    </lineage>
</organism>
<reference evidence="1" key="1">
    <citation type="journal article" date="2019" name="bioRxiv">
        <title>The Genome of the Zebra Mussel, Dreissena polymorpha: A Resource for Invasive Species Research.</title>
        <authorList>
            <person name="McCartney M.A."/>
            <person name="Auch B."/>
            <person name="Kono T."/>
            <person name="Mallez S."/>
            <person name="Zhang Y."/>
            <person name="Obille A."/>
            <person name="Becker A."/>
            <person name="Abrahante J.E."/>
            <person name="Garbe J."/>
            <person name="Badalamenti J.P."/>
            <person name="Herman A."/>
            <person name="Mangelson H."/>
            <person name="Liachko I."/>
            <person name="Sullivan S."/>
            <person name="Sone E.D."/>
            <person name="Koren S."/>
            <person name="Silverstein K.A.T."/>
            <person name="Beckman K.B."/>
            <person name="Gohl D.M."/>
        </authorList>
    </citation>
    <scope>NUCLEOTIDE SEQUENCE</scope>
    <source>
        <strain evidence="1">Duluth1</strain>
        <tissue evidence="1">Whole animal</tissue>
    </source>
</reference>
<evidence type="ECO:0000313" key="1">
    <source>
        <dbReference type="EMBL" id="KAH3816113.1"/>
    </source>
</evidence>
<dbReference type="Proteomes" id="UP000828390">
    <property type="component" value="Unassembled WGS sequence"/>
</dbReference>
<sequence>MFQNVLREKGVIPRLTKLLELQRMSLWLRHDNAASAISTTIQAVTNMAINPVNNAQMEV</sequence>
<reference evidence="1" key="2">
    <citation type="submission" date="2020-11" db="EMBL/GenBank/DDBJ databases">
        <authorList>
            <person name="McCartney M.A."/>
            <person name="Auch B."/>
            <person name="Kono T."/>
            <person name="Mallez S."/>
            <person name="Becker A."/>
            <person name="Gohl D.M."/>
            <person name="Silverstein K.A.T."/>
            <person name="Koren S."/>
            <person name="Bechman K.B."/>
            <person name="Herman A."/>
            <person name="Abrahante J.E."/>
            <person name="Garbe J."/>
        </authorList>
    </citation>
    <scope>NUCLEOTIDE SEQUENCE</scope>
    <source>
        <strain evidence="1">Duluth1</strain>
        <tissue evidence="1">Whole animal</tissue>
    </source>
</reference>
<proteinExistence type="predicted"/>
<accession>A0A9D4GG19</accession>
<keyword evidence="2" id="KW-1185">Reference proteome</keyword>
<comment type="caution">
    <text evidence="1">The sequence shown here is derived from an EMBL/GenBank/DDBJ whole genome shotgun (WGS) entry which is preliminary data.</text>
</comment>
<protein>
    <submittedName>
        <fullName evidence="1">Uncharacterized protein</fullName>
    </submittedName>
</protein>
<evidence type="ECO:0000313" key="2">
    <source>
        <dbReference type="Proteomes" id="UP000828390"/>
    </source>
</evidence>
<dbReference type="AlphaFoldDB" id="A0A9D4GG19"/>
<gene>
    <name evidence="1" type="ORF">DPMN_117621</name>
</gene>
<dbReference type="EMBL" id="JAIWYP010000005">
    <property type="protein sequence ID" value="KAH3816113.1"/>
    <property type="molecule type" value="Genomic_DNA"/>
</dbReference>